<keyword evidence="9" id="KW-0206">Cytoskeleton</keyword>
<evidence type="ECO:0000256" key="7">
    <source>
        <dbReference type="ARBA" id="ARBA00023123"/>
    </source>
</evidence>
<keyword evidence="10" id="KW-0966">Cell projection</keyword>
<dbReference type="GO" id="GO:0030832">
    <property type="term" value="P:regulation of actin filament length"/>
    <property type="evidence" value="ECO:0007669"/>
    <property type="project" value="TreeGrafter"/>
</dbReference>
<dbReference type="Pfam" id="PF00063">
    <property type="entry name" value="Myosin_head"/>
    <property type="match status" value="1"/>
</dbReference>
<dbReference type="GO" id="GO:0042995">
    <property type="term" value="C:cell projection"/>
    <property type="evidence" value="ECO:0007669"/>
    <property type="project" value="UniProtKB-SubCell"/>
</dbReference>
<evidence type="ECO:0000256" key="9">
    <source>
        <dbReference type="ARBA" id="ARBA00023212"/>
    </source>
</evidence>
<evidence type="ECO:0000256" key="10">
    <source>
        <dbReference type="ARBA" id="ARBA00023273"/>
    </source>
</evidence>
<keyword evidence="8" id="KW-0505">Motor protein</keyword>
<keyword evidence="5" id="KW-0547">Nucleotide-binding</keyword>
<dbReference type="InterPro" id="IPR027417">
    <property type="entry name" value="P-loop_NTPase"/>
</dbReference>
<evidence type="ECO:0000256" key="1">
    <source>
        <dbReference type="ARBA" id="ARBA00004245"/>
    </source>
</evidence>
<evidence type="ECO:0000256" key="2">
    <source>
        <dbReference type="ARBA" id="ARBA00004316"/>
    </source>
</evidence>
<dbReference type="Gene3D" id="3.40.850.10">
    <property type="entry name" value="Kinesin motor domain"/>
    <property type="match status" value="1"/>
</dbReference>
<dbReference type="AlphaFoldDB" id="A0A0L8GSY0"/>
<comment type="caution">
    <text evidence="11">Lacks conserved residue(s) required for the propagation of feature annotation.</text>
</comment>
<evidence type="ECO:0000313" key="13">
    <source>
        <dbReference type="EMBL" id="KOF80012.1"/>
    </source>
</evidence>
<evidence type="ECO:0000256" key="6">
    <source>
        <dbReference type="ARBA" id="ARBA00022840"/>
    </source>
</evidence>
<evidence type="ECO:0000256" key="5">
    <source>
        <dbReference type="ARBA" id="ARBA00022741"/>
    </source>
</evidence>
<keyword evidence="11" id="KW-0009">Actin-binding</keyword>
<dbReference type="GO" id="GO:0005524">
    <property type="term" value="F:ATP binding"/>
    <property type="evidence" value="ECO:0007669"/>
    <property type="project" value="UniProtKB-KW"/>
</dbReference>
<comment type="similarity">
    <text evidence="11">Belongs to the TRAFAC class myosin-kinesin ATPase superfamily. Myosin family.</text>
</comment>
<organism evidence="13">
    <name type="scientific">Octopus bimaculoides</name>
    <name type="common">California two-spotted octopus</name>
    <dbReference type="NCBI Taxonomy" id="37653"/>
    <lineage>
        <taxon>Eukaryota</taxon>
        <taxon>Metazoa</taxon>
        <taxon>Spiralia</taxon>
        <taxon>Lophotrochozoa</taxon>
        <taxon>Mollusca</taxon>
        <taxon>Cephalopoda</taxon>
        <taxon>Coleoidea</taxon>
        <taxon>Octopodiformes</taxon>
        <taxon>Octopoda</taxon>
        <taxon>Incirrata</taxon>
        <taxon>Octopodidae</taxon>
        <taxon>Octopus</taxon>
    </lineage>
</organism>
<dbReference type="InterPro" id="IPR001609">
    <property type="entry name" value="Myosin_head_motor_dom-like"/>
</dbReference>
<protein>
    <recommendedName>
        <fullName evidence="12">Myosin motor domain-containing protein</fullName>
    </recommendedName>
</protein>
<reference evidence="13" key="1">
    <citation type="submission" date="2015-07" db="EMBL/GenBank/DDBJ databases">
        <title>MeaNS - Measles Nucleotide Surveillance Program.</title>
        <authorList>
            <person name="Tran T."/>
            <person name="Druce J."/>
        </authorList>
    </citation>
    <scope>NUCLEOTIDE SEQUENCE</scope>
    <source>
        <strain evidence="13">UCB-OBI-ISO-001</strain>
        <tissue evidence="13">Gonad</tissue>
    </source>
</reference>
<feature type="domain" description="Myosin motor" evidence="12">
    <location>
        <begin position="1"/>
        <end position="98"/>
    </location>
</feature>
<dbReference type="PANTHER" id="PTHR46256:SF3">
    <property type="entry name" value="MYOSIN MOTOR DOMAIN-CONTAINING PROTEIN"/>
    <property type="match status" value="1"/>
</dbReference>
<proteinExistence type="inferred from homology"/>
<dbReference type="GO" id="GO:0004674">
    <property type="term" value="F:protein serine/threonine kinase activity"/>
    <property type="evidence" value="ECO:0007669"/>
    <property type="project" value="TreeGrafter"/>
</dbReference>
<keyword evidence="3" id="KW-0963">Cytoplasm</keyword>
<evidence type="ECO:0000256" key="11">
    <source>
        <dbReference type="PROSITE-ProRule" id="PRU00782"/>
    </source>
</evidence>
<dbReference type="GO" id="GO:0016459">
    <property type="term" value="C:myosin complex"/>
    <property type="evidence" value="ECO:0007669"/>
    <property type="project" value="UniProtKB-KW"/>
</dbReference>
<feature type="region of interest" description="Actin-binding" evidence="11">
    <location>
        <begin position="30"/>
        <end position="52"/>
    </location>
</feature>
<dbReference type="STRING" id="37653.A0A0L8GSY0"/>
<evidence type="ECO:0000256" key="4">
    <source>
        <dbReference type="ARBA" id="ARBA00022737"/>
    </source>
</evidence>
<name>A0A0L8GSY0_OCTBM</name>
<keyword evidence="6" id="KW-0067">ATP-binding</keyword>
<comment type="subcellular location">
    <subcellularLocation>
        <location evidence="2">Cell projection</location>
    </subcellularLocation>
    <subcellularLocation>
        <location evidence="1">Cytoplasm</location>
        <location evidence="1">Cytoskeleton</location>
    </subcellularLocation>
</comment>
<dbReference type="EMBL" id="KQ420524">
    <property type="protein sequence ID" value="KOF80012.1"/>
    <property type="molecule type" value="Genomic_DNA"/>
</dbReference>
<dbReference type="GO" id="GO:0003779">
    <property type="term" value="F:actin binding"/>
    <property type="evidence" value="ECO:0007669"/>
    <property type="project" value="UniProtKB-KW"/>
</dbReference>
<dbReference type="PANTHER" id="PTHR46256">
    <property type="entry name" value="AGAP011099-PA"/>
    <property type="match status" value="1"/>
</dbReference>
<evidence type="ECO:0000256" key="8">
    <source>
        <dbReference type="ARBA" id="ARBA00023175"/>
    </source>
</evidence>
<gene>
    <name evidence="13" type="ORF">OCBIM_22028571mg</name>
</gene>
<dbReference type="Gene3D" id="1.20.58.530">
    <property type="match status" value="1"/>
</dbReference>
<dbReference type="InterPro" id="IPR036961">
    <property type="entry name" value="Kinesin_motor_dom_sf"/>
</dbReference>
<keyword evidence="4" id="KW-0677">Repeat</keyword>
<evidence type="ECO:0000256" key="3">
    <source>
        <dbReference type="ARBA" id="ARBA00022490"/>
    </source>
</evidence>
<dbReference type="InterPro" id="IPR052409">
    <property type="entry name" value="Myosin-III_kinase_activity"/>
</dbReference>
<dbReference type="GO" id="GO:0000146">
    <property type="term" value="F:microfilament motor activity"/>
    <property type="evidence" value="ECO:0007669"/>
    <property type="project" value="TreeGrafter"/>
</dbReference>
<keyword evidence="7 11" id="KW-0518">Myosin</keyword>
<dbReference type="PROSITE" id="PS51456">
    <property type="entry name" value="MYOSIN_MOTOR"/>
    <property type="match status" value="1"/>
</dbReference>
<dbReference type="SUPFAM" id="SSF52540">
    <property type="entry name" value="P-loop containing nucleoside triphosphate hydrolases"/>
    <property type="match status" value="1"/>
</dbReference>
<evidence type="ECO:0000259" key="12">
    <source>
        <dbReference type="PROSITE" id="PS51456"/>
    </source>
</evidence>
<accession>A0A0L8GSY0</accession>
<sequence length="98" mass="11378">MDGKSTHSLNMSRLGEKRTKTVISYMKVSLLLLVQKLNAAELHFIRCIRPNALKKNNVFERALVEKQLYYTGIADAAEIFKNGYPFRKTYSEFIKTYL</sequence>